<evidence type="ECO:0000256" key="2">
    <source>
        <dbReference type="SAM" id="Phobius"/>
    </source>
</evidence>
<sequence>MLIESFQEFWEKYRVQIIIGGLVVGILTVLFLPGIGGRSNEQQPMTDIRPTSISQNSKKSQAGEMKSLATSTGDVYVDIKGAVHHPGAYQMATQQRVGDAVQKAGGYTPEADPNQVNLAQKITDQMVIYIPRKGEKIPIVNSTSTMNPGTAPSPTATESNSNGKVNLNTATLEQLKGLTGVGEKKAQKILEYRQQHGQFKSVEELKNVNGFGEKSLATLAEQICV</sequence>
<dbReference type="EMBL" id="LVKI01000054">
    <property type="protein sequence ID" value="OAQ06610.1"/>
    <property type="molecule type" value="Genomic_DNA"/>
</dbReference>
<keyword evidence="2" id="KW-0472">Membrane</keyword>
<dbReference type="Gene3D" id="3.10.560.10">
    <property type="entry name" value="Outer membrane lipoprotein wza domain like"/>
    <property type="match status" value="1"/>
</dbReference>
<dbReference type="InterPro" id="IPR019554">
    <property type="entry name" value="Soluble_ligand-bd"/>
</dbReference>
<evidence type="ECO:0000313" key="5">
    <source>
        <dbReference type="Proteomes" id="UP000078520"/>
    </source>
</evidence>
<keyword evidence="2" id="KW-0812">Transmembrane</keyword>
<dbReference type="OrthoDB" id="9790239at2"/>
<dbReference type="NCBIfam" id="TIGR00426">
    <property type="entry name" value="competence protein ComEA helix-hairpin-helix repeat region"/>
    <property type="match status" value="1"/>
</dbReference>
<gene>
    <name evidence="4" type="ORF">A3O14_00710</name>
</gene>
<name>A0A179CR60_9LACO</name>
<dbReference type="AlphaFoldDB" id="A0A179CR60"/>
<organism evidence="4 5">
    <name type="scientific">Ligilactobacillus aviarius</name>
    <dbReference type="NCBI Taxonomy" id="1606"/>
    <lineage>
        <taxon>Bacteria</taxon>
        <taxon>Bacillati</taxon>
        <taxon>Bacillota</taxon>
        <taxon>Bacilli</taxon>
        <taxon>Lactobacillales</taxon>
        <taxon>Lactobacillaceae</taxon>
        <taxon>Ligilactobacillus</taxon>
    </lineage>
</organism>
<dbReference type="GO" id="GO:0015628">
    <property type="term" value="P:protein secretion by the type II secretion system"/>
    <property type="evidence" value="ECO:0007669"/>
    <property type="project" value="TreeGrafter"/>
</dbReference>
<dbReference type="Pfam" id="PF12836">
    <property type="entry name" value="HHH_3"/>
    <property type="match status" value="1"/>
</dbReference>
<dbReference type="RefSeq" id="WP_081255645.1">
    <property type="nucleotide sequence ID" value="NZ_LVKC01000028.1"/>
</dbReference>
<dbReference type="GO" id="GO:0015627">
    <property type="term" value="C:type II protein secretion system complex"/>
    <property type="evidence" value="ECO:0007669"/>
    <property type="project" value="TreeGrafter"/>
</dbReference>
<feature type="transmembrane region" description="Helical" evidence="2">
    <location>
        <begin position="15"/>
        <end position="35"/>
    </location>
</feature>
<feature type="region of interest" description="Disordered" evidence="1">
    <location>
        <begin position="40"/>
        <end position="65"/>
    </location>
</feature>
<evidence type="ECO:0000313" key="4">
    <source>
        <dbReference type="EMBL" id="OAQ06610.1"/>
    </source>
</evidence>
<dbReference type="Pfam" id="PF10531">
    <property type="entry name" value="SLBB"/>
    <property type="match status" value="1"/>
</dbReference>
<dbReference type="InterPro" id="IPR051675">
    <property type="entry name" value="Endo/Exo/Phosphatase_dom_1"/>
</dbReference>
<evidence type="ECO:0000256" key="1">
    <source>
        <dbReference type="SAM" id="MobiDB-lite"/>
    </source>
</evidence>
<dbReference type="InterPro" id="IPR004509">
    <property type="entry name" value="Competence_ComEA_HhH"/>
</dbReference>
<dbReference type="GO" id="GO:0006281">
    <property type="term" value="P:DNA repair"/>
    <property type="evidence" value="ECO:0007669"/>
    <property type="project" value="InterPro"/>
</dbReference>
<dbReference type="Gene3D" id="1.10.150.280">
    <property type="entry name" value="AF1531-like domain"/>
    <property type="match status" value="1"/>
</dbReference>
<keyword evidence="2" id="KW-1133">Transmembrane helix</keyword>
<feature type="region of interest" description="Disordered" evidence="1">
    <location>
        <begin position="140"/>
        <end position="163"/>
    </location>
</feature>
<feature type="compositionally biased region" description="Polar residues" evidence="1">
    <location>
        <begin position="40"/>
        <end position="60"/>
    </location>
</feature>
<dbReference type="PANTHER" id="PTHR21180">
    <property type="entry name" value="ENDONUCLEASE/EXONUCLEASE/PHOSPHATASE FAMILY DOMAIN-CONTAINING PROTEIN 1"/>
    <property type="match status" value="1"/>
</dbReference>
<dbReference type="Proteomes" id="UP000078520">
    <property type="component" value="Unassembled WGS sequence"/>
</dbReference>
<feature type="domain" description="Helix-hairpin-helix DNA-binding motif class 1" evidence="3">
    <location>
        <begin position="203"/>
        <end position="222"/>
    </location>
</feature>
<reference evidence="5" key="1">
    <citation type="submission" date="2016-03" db="EMBL/GenBank/DDBJ databases">
        <authorList>
            <person name="Johnson T.J."/>
            <person name="Youmans B."/>
            <person name="Case K."/>
            <person name="Noll S."/>
        </authorList>
    </citation>
    <scope>NUCLEOTIDE SEQUENCE [LARGE SCALE GENOMIC DNA]</scope>
    <source>
        <strain evidence="5">UMNLAv8</strain>
    </source>
</reference>
<accession>A0A179CR60</accession>
<dbReference type="InterPro" id="IPR003583">
    <property type="entry name" value="Hlx-hairpin-Hlx_DNA-bd_motif"/>
</dbReference>
<comment type="caution">
    <text evidence="4">The sequence shown here is derived from an EMBL/GenBank/DDBJ whole genome shotgun (WGS) entry which is preliminary data.</text>
</comment>
<dbReference type="SUPFAM" id="SSF47781">
    <property type="entry name" value="RuvA domain 2-like"/>
    <property type="match status" value="1"/>
</dbReference>
<dbReference type="PANTHER" id="PTHR21180:SF32">
    <property type="entry name" value="ENDONUCLEASE_EXONUCLEASE_PHOSPHATASE FAMILY DOMAIN-CONTAINING PROTEIN 1"/>
    <property type="match status" value="1"/>
</dbReference>
<feature type="domain" description="Helix-hairpin-helix DNA-binding motif class 1" evidence="3">
    <location>
        <begin position="173"/>
        <end position="192"/>
    </location>
</feature>
<proteinExistence type="predicted"/>
<dbReference type="SMART" id="SM00278">
    <property type="entry name" value="HhH1"/>
    <property type="match status" value="2"/>
</dbReference>
<protein>
    <recommendedName>
        <fullName evidence="3">Helix-hairpin-helix DNA-binding motif class 1 domain-containing protein</fullName>
    </recommendedName>
</protein>
<dbReference type="InterPro" id="IPR010994">
    <property type="entry name" value="RuvA_2-like"/>
</dbReference>
<evidence type="ECO:0000259" key="3">
    <source>
        <dbReference type="SMART" id="SM00278"/>
    </source>
</evidence>
<dbReference type="GO" id="GO:0003677">
    <property type="term" value="F:DNA binding"/>
    <property type="evidence" value="ECO:0007669"/>
    <property type="project" value="InterPro"/>
</dbReference>